<feature type="region of interest" description="Disordered" evidence="2">
    <location>
        <begin position="249"/>
        <end position="271"/>
    </location>
</feature>
<comment type="similarity">
    <text evidence="1">Belongs to the KRI1 family.</text>
</comment>
<reference evidence="5" key="1">
    <citation type="journal article" date="2012" name="MBio">
        <title>Comparative genome analysis of Trichophyton rubrum and related dermatophytes reveals candidate genes involved in infection.</title>
        <authorList>
            <person name="Martinez D.A."/>
            <person name="Oliver B.G."/>
            <person name="Graeser Y."/>
            <person name="Goldberg J.M."/>
            <person name="Li W."/>
            <person name="Martinez-Rossi N.M."/>
            <person name="Monod M."/>
            <person name="Shelest E."/>
            <person name="Barton R.C."/>
            <person name="Birch E."/>
            <person name="Brakhage A.A."/>
            <person name="Chen Z."/>
            <person name="Gurr S.J."/>
            <person name="Heiman D."/>
            <person name="Heitman J."/>
            <person name="Kosti I."/>
            <person name="Rossi A."/>
            <person name="Saif S."/>
            <person name="Samalova M."/>
            <person name="Saunders C.W."/>
            <person name="Shea T."/>
            <person name="Summerbell R.C."/>
            <person name="Xu J."/>
            <person name="Young S."/>
            <person name="Zeng Q."/>
            <person name="Birren B.W."/>
            <person name="Cuomo C.A."/>
            <person name="White T.C."/>
        </authorList>
    </citation>
    <scope>NUCLEOTIDE SEQUENCE [LARGE SCALE GENOMIC DNA]</scope>
    <source>
        <strain evidence="5">ATCC MYA-4604 / CBS 118893</strain>
    </source>
</reference>
<dbReference type="GO" id="GO:0005730">
    <property type="term" value="C:nucleolus"/>
    <property type="evidence" value="ECO:0007669"/>
    <property type="project" value="TreeGrafter"/>
</dbReference>
<feature type="compositionally biased region" description="Basic and acidic residues" evidence="2">
    <location>
        <begin position="467"/>
        <end position="485"/>
    </location>
</feature>
<feature type="compositionally biased region" description="Acidic residues" evidence="2">
    <location>
        <begin position="68"/>
        <end position="90"/>
    </location>
</feature>
<dbReference type="InParanoid" id="E5QYH2"/>
<dbReference type="OMA" id="WDNYDPR"/>
<evidence type="ECO:0000259" key="3">
    <source>
        <dbReference type="Pfam" id="PF12936"/>
    </source>
</evidence>
<feature type="region of interest" description="Disordered" evidence="2">
    <location>
        <begin position="550"/>
        <end position="618"/>
    </location>
</feature>
<evidence type="ECO:0000313" key="5">
    <source>
        <dbReference type="Proteomes" id="UP000002669"/>
    </source>
</evidence>
<dbReference type="AlphaFoldDB" id="E5QYH2"/>
<dbReference type="GO" id="GO:0000447">
    <property type="term" value="P:endonucleolytic cleavage in ITS1 to separate SSU-rRNA from 5.8S rRNA and LSU-rRNA from tricistronic rRNA transcript (SSU-rRNA, 5.8S rRNA, LSU-rRNA)"/>
    <property type="evidence" value="ECO:0007669"/>
    <property type="project" value="TreeGrafter"/>
</dbReference>
<feature type="compositionally biased region" description="Acidic residues" evidence="2">
    <location>
        <begin position="431"/>
        <end position="454"/>
    </location>
</feature>
<protein>
    <submittedName>
        <fullName evidence="4">KRI1</fullName>
    </submittedName>
</protein>
<sequence length="618" mass="71385">MEPPNKRQKKVLFAESGSEDEAVGEDFKLNVNREYARRFEYNKKREEMVQLENKLGKRPLSKGKPSADEEEDEEESDSEDSEEEDDAAELVTEALDEEIAATLQAIRAKDPRVYDPNAKFYTTLDNAEKADGAKLETAKAEKPMYLKDYHRQNLLSGQAAVDDDEADAPKTYAQEQEDLKQSIVKEMHSTVGKGEQDDDEEDDGFLVRKEKVALSKSDRPTITEKDVAEADQDPELFLSNFMASRAWVPTPKSNFQPLESDDDEEDNRAEQFEEAYNLRFEDPNKLNEVIRTHARDTTNKYSVRREEISGRKRQRELERQRKEEEKKQREEERARLRKLKIEEYEEKLAKIKKAAGVKSSDFADEDWSKFLDEGWDDEKWEKEMKQRFGDEYYAANEEEDESGDDGGGSSKKRRLKKPKWDDEIGIGDLVPDFDEDLDVDIDIDEENEDDEAEGDDHSGGKRSKKQMLKDKKEKQKEAKRERRKIEALADKSLELEPSLLPGSSRKFGGTFRYRESSPVSFGLTARDILMADDSQLNQYAGLKKLASFRDAEKKKRDHKRLGKKARLREWRKETFGTEEPPELTAETVPTNNSGDADGETKVDIRKGSSKRRKRSRKH</sequence>
<feature type="region of interest" description="Disordered" evidence="2">
    <location>
        <begin position="46"/>
        <end position="90"/>
    </location>
</feature>
<feature type="region of interest" description="Disordered" evidence="2">
    <location>
        <begin position="300"/>
        <end position="333"/>
    </location>
</feature>
<feature type="compositionally biased region" description="Basic and acidic residues" evidence="2">
    <location>
        <begin position="177"/>
        <end position="188"/>
    </location>
</feature>
<keyword evidence="5" id="KW-1185">Reference proteome</keyword>
<dbReference type="HOGENOM" id="CLU_009647_3_0_1"/>
<dbReference type="Proteomes" id="UP000002669">
    <property type="component" value="Unassembled WGS sequence"/>
</dbReference>
<dbReference type="Pfam" id="PF12936">
    <property type="entry name" value="Kri1_C"/>
    <property type="match status" value="1"/>
</dbReference>
<dbReference type="InterPro" id="IPR024626">
    <property type="entry name" value="Kri1-like_C"/>
</dbReference>
<accession>E5QYH2</accession>
<feature type="compositionally biased region" description="Basic residues" evidence="2">
    <location>
        <begin position="607"/>
        <end position="618"/>
    </location>
</feature>
<organism evidence="5">
    <name type="scientific">Arthroderma gypseum (strain ATCC MYA-4604 / CBS 118893)</name>
    <name type="common">Microsporum gypseum</name>
    <dbReference type="NCBI Taxonomy" id="535722"/>
    <lineage>
        <taxon>Eukaryota</taxon>
        <taxon>Fungi</taxon>
        <taxon>Dikarya</taxon>
        <taxon>Ascomycota</taxon>
        <taxon>Pezizomycotina</taxon>
        <taxon>Eurotiomycetes</taxon>
        <taxon>Eurotiomycetidae</taxon>
        <taxon>Onygenales</taxon>
        <taxon>Arthrodermataceae</taxon>
        <taxon>Nannizzia</taxon>
    </lineage>
</organism>
<dbReference type="VEuPathDB" id="FungiDB:MGYG_01086"/>
<feature type="compositionally biased region" description="Basic residues" evidence="2">
    <location>
        <begin position="1"/>
        <end position="10"/>
    </location>
</feature>
<dbReference type="STRING" id="535722.E5QYH2"/>
<dbReference type="Pfam" id="PF05178">
    <property type="entry name" value="Kri1"/>
    <property type="match status" value="1"/>
</dbReference>
<dbReference type="InterPro" id="IPR018034">
    <property type="entry name" value="Kri1"/>
</dbReference>
<dbReference type="PANTHER" id="PTHR14490:SF5">
    <property type="entry name" value="PROTEIN KRI1 HOMOLOG"/>
    <property type="match status" value="1"/>
</dbReference>
<evidence type="ECO:0000256" key="1">
    <source>
        <dbReference type="ARBA" id="ARBA00007473"/>
    </source>
</evidence>
<dbReference type="PANTHER" id="PTHR14490">
    <property type="entry name" value="ZINC FINGER, ZZ TYPE"/>
    <property type="match status" value="1"/>
</dbReference>
<dbReference type="GO" id="GO:0030686">
    <property type="term" value="C:90S preribosome"/>
    <property type="evidence" value="ECO:0007669"/>
    <property type="project" value="TreeGrafter"/>
</dbReference>
<feature type="region of interest" description="Disordered" evidence="2">
    <location>
        <begin position="1"/>
        <end position="24"/>
    </location>
</feature>
<name>E5QYH2_ARTGP</name>
<feature type="compositionally biased region" description="Basic residues" evidence="2">
    <location>
        <begin position="555"/>
        <end position="566"/>
    </location>
</feature>
<feature type="region of interest" description="Disordered" evidence="2">
    <location>
        <begin position="163"/>
        <end position="206"/>
    </location>
</feature>
<dbReference type="GeneID" id="10032324"/>
<dbReference type="RefSeq" id="XP_003177000.1">
    <property type="nucleotide sequence ID" value="XM_003176952.1"/>
</dbReference>
<dbReference type="EMBL" id="DS989822">
    <property type="protein sequence ID" value="EFQ98048.1"/>
    <property type="molecule type" value="Genomic_DNA"/>
</dbReference>
<feature type="region of interest" description="Disordered" evidence="2">
    <location>
        <begin position="391"/>
        <end position="485"/>
    </location>
</feature>
<dbReference type="OrthoDB" id="10252032at2759"/>
<evidence type="ECO:0000256" key="2">
    <source>
        <dbReference type="SAM" id="MobiDB-lite"/>
    </source>
</evidence>
<dbReference type="FunCoup" id="E5QYH2">
    <property type="interactions" value="623"/>
</dbReference>
<evidence type="ECO:0000313" key="4">
    <source>
        <dbReference type="EMBL" id="EFQ98048.1"/>
    </source>
</evidence>
<proteinExistence type="inferred from homology"/>
<feature type="domain" description="Kri1-like C-terminal" evidence="3">
    <location>
        <begin position="485"/>
        <end position="574"/>
    </location>
</feature>
<gene>
    <name evidence="4" type="ORF">MGYG_01086</name>
</gene>
<dbReference type="eggNOG" id="KOG2409">
    <property type="taxonomic scope" value="Eukaryota"/>
</dbReference>